<keyword evidence="4" id="KW-1185">Reference proteome</keyword>
<reference evidence="3 4" key="1">
    <citation type="submission" date="2023-11" db="EMBL/GenBank/DDBJ databases">
        <authorList>
            <person name="Hedman E."/>
            <person name="Englund M."/>
            <person name="Stromberg M."/>
            <person name="Nyberg Akerstrom W."/>
            <person name="Nylinder S."/>
            <person name="Jareborg N."/>
            <person name="Kallberg Y."/>
            <person name="Kronander E."/>
        </authorList>
    </citation>
    <scope>NUCLEOTIDE SEQUENCE [LARGE SCALE GENOMIC DNA]</scope>
</reference>
<dbReference type="EMBL" id="CAVLGL010000137">
    <property type="protein sequence ID" value="CAK1602548.1"/>
    <property type="molecule type" value="Genomic_DNA"/>
</dbReference>
<feature type="coiled-coil region" evidence="1">
    <location>
        <begin position="269"/>
        <end position="487"/>
    </location>
</feature>
<evidence type="ECO:0000256" key="1">
    <source>
        <dbReference type="SAM" id="Coils"/>
    </source>
</evidence>
<dbReference type="Pfam" id="PF14846">
    <property type="entry name" value="DUF4485"/>
    <property type="match status" value="1"/>
</dbReference>
<proteinExistence type="predicted"/>
<gene>
    <name evidence="3" type="ORF">PARMNEM_LOCUS21039</name>
</gene>
<accession>A0AAV1M4G9</accession>
<comment type="caution">
    <text evidence="3">The sequence shown here is derived from an EMBL/GenBank/DDBJ whole genome shotgun (WGS) entry which is preliminary data.</text>
</comment>
<protein>
    <recommendedName>
        <fullName evidence="2">DUF4485 domain-containing protein</fullName>
    </recommendedName>
</protein>
<sequence>MDKEENTNLDVEYKRYLQILKPYLEQLLDQEDIQLCNAWIQRLSDCKAEEKSLRNKYLFILCFQLAKGVLSEPFNDHPPSNELPMLLEEESSDDSFLELDCPVTNSVNNNAEIFSNNSKSLADTAFQSNNSEITVCTSKVITNLTKPNKEMQDIKTLTENLLFSSNSTLANYMCLPEILKDLSNFTDSEDDVYLRVNKLVEKLREIKNQNSMLRNELQILKDGYKIEKDISSELQKDVLKIHCATNTTTSVCNSDSQTNYLNCNCKTMVVELQKKLDNFNELKKLEIEKLKHEHENNILKAESSIQEEMRNNYERKLQNLKEKYELKIIETNNKHAAEIRQLKTIHDEILLEKENAIALKNKEMMNLRADLEEIKAHNSILRNNFVKNSTDFNSESLKEKVQELERRLYKTEKSRNKHAKVYQIQIASLQREKNLLESTLHLQLLKQRTELITELTEENQKELTTTIEKLEEKYKEIVANVQTAAIQRLIQDQKALETIIQTVYRNRLSSSHATYTADEKLNLKPTKIQNDKRDEFRVFKCCNRATSEDKNIPNLEDSLLTGFCLDEAKLEELFERVHIPQRDTGEDPSVS</sequence>
<evidence type="ECO:0000259" key="2">
    <source>
        <dbReference type="Pfam" id="PF14846"/>
    </source>
</evidence>
<feature type="coiled-coil region" evidence="1">
    <location>
        <begin position="196"/>
        <end position="223"/>
    </location>
</feature>
<name>A0AAV1M4G9_9NEOP</name>
<keyword evidence="1" id="KW-0175">Coiled coil</keyword>
<dbReference type="InterPro" id="IPR027831">
    <property type="entry name" value="DUF4485"/>
</dbReference>
<evidence type="ECO:0000313" key="3">
    <source>
        <dbReference type="EMBL" id="CAK1602548.1"/>
    </source>
</evidence>
<dbReference type="AlphaFoldDB" id="A0AAV1M4G9"/>
<evidence type="ECO:0000313" key="4">
    <source>
        <dbReference type="Proteomes" id="UP001314205"/>
    </source>
</evidence>
<feature type="domain" description="DUF4485" evidence="2">
    <location>
        <begin position="9"/>
        <end position="86"/>
    </location>
</feature>
<organism evidence="3 4">
    <name type="scientific">Parnassius mnemosyne</name>
    <name type="common">clouded apollo</name>
    <dbReference type="NCBI Taxonomy" id="213953"/>
    <lineage>
        <taxon>Eukaryota</taxon>
        <taxon>Metazoa</taxon>
        <taxon>Ecdysozoa</taxon>
        <taxon>Arthropoda</taxon>
        <taxon>Hexapoda</taxon>
        <taxon>Insecta</taxon>
        <taxon>Pterygota</taxon>
        <taxon>Neoptera</taxon>
        <taxon>Endopterygota</taxon>
        <taxon>Lepidoptera</taxon>
        <taxon>Glossata</taxon>
        <taxon>Ditrysia</taxon>
        <taxon>Papilionoidea</taxon>
        <taxon>Papilionidae</taxon>
        <taxon>Parnassiinae</taxon>
        <taxon>Parnassini</taxon>
        <taxon>Parnassius</taxon>
        <taxon>Driopa</taxon>
    </lineage>
</organism>
<dbReference type="Proteomes" id="UP001314205">
    <property type="component" value="Unassembled WGS sequence"/>
</dbReference>